<evidence type="ECO:0000313" key="2">
    <source>
        <dbReference type="Proteomes" id="UP001372834"/>
    </source>
</evidence>
<name>A0AAN8S3N7_POLSC</name>
<sequence length="88" mass="10022">MMASFVCFPFLSKEKPRREKANEAEDKEINKKAITGIGRRAEATLADSSQKIFRFDRTEGTEEEEKAEDVFPSPRTFSDLSNSSIFIL</sequence>
<dbReference type="Proteomes" id="UP001372834">
    <property type="component" value="Unassembled WGS sequence"/>
</dbReference>
<dbReference type="EMBL" id="JAWJWE010000039">
    <property type="protein sequence ID" value="KAK6621124.1"/>
    <property type="molecule type" value="Genomic_DNA"/>
</dbReference>
<dbReference type="AlphaFoldDB" id="A0AAN8S3N7"/>
<protein>
    <submittedName>
        <fullName evidence="1">Uncharacterized protein</fullName>
    </submittedName>
</protein>
<reference evidence="1 2" key="1">
    <citation type="submission" date="2023-10" db="EMBL/GenBank/DDBJ databases">
        <title>Genomes of two closely related lineages of the louse Polyplax serrata with different host specificities.</title>
        <authorList>
            <person name="Martinu J."/>
            <person name="Tarabai H."/>
            <person name="Stefka J."/>
            <person name="Hypsa V."/>
        </authorList>
    </citation>
    <scope>NUCLEOTIDE SEQUENCE [LARGE SCALE GENOMIC DNA]</scope>
    <source>
        <strain evidence="1">HR10_N</strain>
    </source>
</reference>
<organism evidence="1 2">
    <name type="scientific">Polyplax serrata</name>
    <name type="common">Common mouse louse</name>
    <dbReference type="NCBI Taxonomy" id="468196"/>
    <lineage>
        <taxon>Eukaryota</taxon>
        <taxon>Metazoa</taxon>
        <taxon>Ecdysozoa</taxon>
        <taxon>Arthropoda</taxon>
        <taxon>Hexapoda</taxon>
        <taxon>Insecta</taxon>
        <taxon>Pterygota</taxon>
        <taxon>Neoptera</taxon>
        <taxon>Paraneoptera</taxon>
        <taxon>Psocodea</taxon>
        <taxon>Troctomorpha</taxon>
        <taxon>Phthiraptera</taxon>
        <taxon>Anoplura</taxon>
        <taxon>Polyplacidae</taxon>
        <taxon>Polyplax</taxon>
    </lineage>
</organism>
<gene>
    <name evidence="1" type="ORF">RUM43_011430</name>
</gene>
<proteinExistence type="predicted"/>
<evidence type="ECO:0000313" key="1">
    <source>
        <dbReference type="EMBL" id="KAK6621124.1"/>
    </source>
</evidence>
<accession>A0AAN8S3N7</accession>
<comment type="caution">
    <text evidence="1">The sequence shown here is derived from an EMBL/GenBank/DDBJ whole genome shotgun (WGS) entry which is preliminary data.</text>
</comment>